<dbReference type="Proteomes" id="UP000287224">
    <property type="component" value="Unassembled WGS sequence"/>
</dbReference>
<dbReference type="PANTHER" id="PTHR19879">
    <property type="entry name" value="TRANSCRIPTION INITIATION FACTOR TFIID"/>
    <property type="match status" value="1"/>
</dbReference>
<feature type="repeat" description="WD" evidence="3">
    <location>
        <begin position="385"/>
        <end position="416"/>
    </location>
</feature>
<reference evidence="7" key="1">
    <citation type="submission" date="2018-12" db="EMBL/GenBank/DDBJ databases">
        <title>Tengunoibacter tsumagoiensis gen. nov., sp. nov., Dictyobacter kobayashii sp. nov., D. alpinus sp. nov., and D. joshuensis sp. nov. and description of Dictyobacteraceae fam. nov. within the order Ktedonobacterales isolated from Tengu-no-mugimeshi.</title>
        <authorList>
            <person name="Wang C.M."/>
            <person name="Zheng Y."/>
            <person name="Sakai Y."/>
            <person name="Toyoda A."/>
            <person name="Minakuchi Y."/>
            <person name="Abe K."/>
            <person name="Yokota A."/>
            <person name="Yabe S."/>
        </authorList>
    </citation>
    <scope>NUCLEOTIDE SEQUENCE [LARGE SCALE GENOMIC DNA]</scope>
    <source>
        <strain evidence="7">S-27</strain>
    </source>
</reference>
<dbReference type="InterPro" id="IPR024977">
    <property type="entry name" value="Apc4-like_WD40_dom"/>
</dbReference>
<feature type="repeat" description="WD" evidence="3">
    <location>
        <begin position="217"/>
        <end position="251"/>
    </location>
</feature>
<dbReference type="InterPro" id="IPR019775">
    <property type="entry name" value="WD40_repeat_CS"/>
</dbReference>
<dbReference type="RefSeq" id="WP_126594935.1">
    <property type="nucleotide sequence ID" value="NZ_BIFQ01000001.1"/>
</dbReference>
<accession>A0A401Z9Z4</accession>
<dbReference type="PROSITE" id="PS50294">
    <property type="entry name" value="WD_REPEATS_REGION"/>
    <property type="match status" value="3"/>
</dbReference>
<evidence type="ECO:0000256" key="3">
    <source>
        <dbReference type="PROSITE-ProRule" id="PRU00221"/>
    </source>
</evidence>
<evidence type="ECO:0000313" key="6">
    <source>
        <dbReference type="EMBL" id="GCE03691.1"/>
    </source>
</evidence>
<dbReference type="InterPro" id="IPR001680">
    <property type="entry name" value="WD40_rpt"/>
</dbReference>
<evidence type="ECO:0000313" key="7">
    <source>
        <dbReference type="Proteomes" id="UP000287224"/>
    </source>
</evidence>
<dbReference type="CDD" id="cd00200">
    <property type="entry name" value="WD40"/>
    <property type="match status" value="1"/>
</dbReference>
<feature type="repeat" description="WD" evidence="3">
    <location>
        <begin position="342"/>
        <end position="374"/>
    </location>
</feature>
<dbReference type="Pfam" id="PF00400">
    <property type="entry name" value="WD40"/>
    <property type="match status" value="5"/>
</dbReference>
<keyword evidence="1 3" id="KW-0853">WD repeat</keyword>
<dbReference type="InterPro" id="IPR015943">
    <property type="entry name" value="WD40/YVTN_repeat-like_dom_sf"/>
</dbReference>
<keyword evidence="2" id="KW-0677">Repeat</keyword>
<dbReference type="EMBL" id="BIFQ01000001">
    <property type="protein sequence ID" value="GCE03691.1"/>
    <property type="molecule type" value="Genomic_DNA"/>
</dbReference>
<feature type="domain" description="Anaphase-promoting complex subunit 4-like WD40" evidence="5">
    <location>
        <begin position="446"/>
        <end position="503"/>
    </location>
</feature>
<protein>
    <recommendedName>
        <fullName evidence="5">Anaphase-promoting complex subunit 4-like WD40 domain-containing protein</fullName>
    </recommendedName>
</protein>
<keyword evidence="7" id="KW-1185">Reference proteome</keyword>
<dbReference type="PROSITE" id="PS00678">
    <property type="entry name" value="WD_REPEATS_1"/>
    <property type="match status" value="1"/>
</dbReference>
<dbReference type="SMART" id="SM00320">
    <property type="entry name" value="WD40"/>
    <property type="match status" value="7"/>
</dbReference>
<keyword evidence="4" id="KW-1133">Transmembrane helix</keyword>
<dbReference type="PANTHER" id="PTHR19879:SF9">
    <property type="entry name" value="TRANSCRIPTION INITIATION FACTOR TFIID SUBUNIT 5"/>
    <property type="match status" value="1"/>
</dbReference>
<evidence type="ECO:0000256" key="1">
    <source>
        <dbReference type="ARBA" id="ARBA00022574"/>
    </source>
</evidence>
<dbReference type="PROSITE" id="PS50082">
    <property type="entry name" value="WD_REPEATS_2"/>
    <property type="match status" value="4"/>
</dbReference>
<feature type="repeat" description="WD" evidence="3">
    <location>
        <begin position="299"/>
        <end position="341"/>
    </location>
</feature>
<dbReference type="SUPFAM" id="SSF50978">
    <property type="entry name" value="WD40 repeat-like"/>
    <property type="match status" value="1"/>
</dbReference>
<keyword evidence="4" id="KW-0472">Membrane</keyword>
<dbReference type="InterPro" id="IPR036322">
    <property type="entry name" value="WD40_repeat_dom_sf"/>
</dbReference>
<feature type="transmembrane region" description="Helical" evidence="4">
    <location>
        <begin position="150"/>
        <end position="171"/>
    </location>
</feature>
<name>A0A401Z9Z4_9CHLR</name>
<sequence>MQKSEILIEEDTFGAVRPVIVAMDVPVSMLLPKLVVVLQLPLYDLFGKPLVYTLRHASSGRILAPEKTLTASGILPGMRLMLDSATTGGVQVPIAPIASPAERKPQFNPALHSSETLVDDTILPTLDRGQPVSGPDTEGIKKPGGVSRRVFLAAFGTTCVVGGAGVGYAAYRGWVKIPFIQNLITANTTPRPTHVAPRVSPKPPAAHTTTLKARLTFTRHQQIVRNVSWAPTQNLLASCSDDTHVFIWDMQGNVQRDIAHPAAVNALAWSPDGTRLVTGASTQVAFWDAATGKRLARSTHRHTKMVNGLSWATQNGMRVVSVGEDKRAVIWDGNQYNALQTYVGHTAPIEVVSWSVDGKTVATASQGGAVRIWNATLAQDIHGYYFDAAKSMRALAFAPDGVQLAVGGDDGIVRIWRNALMCGNNGLICRDVPQRLQLSKFPIRSVSWSPDARLLAVGTQDGTLLLFQVNQEMKKIFQQKLANTVHSITWAPTSRQMATATGNLVVLWDVI</sequence>
<proteinExistence type="predicted"/>
<organism evidence="6 7">
    <name type="scientific">Dictyobacter aurantiacus</name>
    <dbReference type="NCBI Taxonomy" id="1936993"/>
    <lineage>
        <taxon>Bacteria</taxon>
        <taxon>Bacillati</taxon>
        <taxon>Chloroflexota</taxon>
        <taxon>Ktedonobacteria</taxon>
        <taxon>Ktedonobacterales</taxon>
        <taxon>Dictyobacteraceae</taxon>
        <taxon>Dictyobacter</taxon>
    </lineage>
</organism>
<dbReference type="Pfam" id="PF12894">
    <property type="entry name" value="ANAPC4_WD40"/>
    <property type="match status" value="1"/>
</dbReference>
<evidence type="ECO:0000256" key="4">
    <source>
        <dbReference type="SAM" id="Phobius"/>
    </source>
</evidence>
<evidence type="ECO:0000259" key="5">
    <source>
        <dbReference type="Pfam" id="PF12894"/>
    </source>
</evidence>
<gene>
    <name evidence="6" type="ORF">KDAU_10200</name>
</gene>
<dbReference type="OrthoDB" id="148002at2"/>
<dbReference type="Gene3D" id="2.130.10.10">
    <property type="entry name" value="YVTN repeat-like/Quinoprotein amine dehydrogenase"/>
    <property type="match status" value="3"/>
</dbReference>
<keyword evidence="4" id="KW-0812">Transmembrane</keyword>
<dbReference type="AlphaFoldDB" id="A0A401Z9Z4"/>
<comment type="caution">
    <text evidence="6">The sequence shown here is derived from an EMBL/GenBank/DDBJ whole genome shotgun (WGS) entry which is preliminary data.</text>
</comment>
<evidence type="ECO:0000256" key="2">
    <source>
        <dbReference type="ARBA" id="ARBA00022737"/>
    </source>
</evidence>